<keyword evidence="2" id="KW-1185">Reference proteome</keyword>
<reference evidence="1" key="1">
    <citation type="submission" date="2020-07" db="EMBL/GenBank/DDBJ databases">
        <title>Multicomponent nature underlies the extraordinary mechanical properties of spider dragline silk.</title>
        <authorList>
            <person name="Kono N."/>
            <person name="Nakamura H."/>
            <person name="Mori M."/>
            <person name="Yoshida Y."/>
            <person name="Ohtoshi R."/>
            <person name="Malay A.D."/>
            <person name="Moran D.A.P."/>
            <person name="Tomita M."/>
            <person name="Numata K."/>
            <person name="Arakawa K."/>
        </authorList>
    </citation>
    <scope>NUCLEOTIDE SEQUENCE</scope>
</reference>
<accession>A0A8X6L4R5</accession>
<dbReference type="AlphaFoldDB" id="A0A8X6L4R5"/>
<gene>
    <name evidence="1" type="ORF">TNCT_650661</name>
</gene>
<dbReference type="EMBL" id="BMAO01004305">
    <property type="protein sequence ID" value="GFQ93753.1"/>
    <property type="molecule type" value="Genomic_DNA"/>
</dbReference>
<evidence type="ECO:0000313" key="1">
    <source>
        <dbReference type="EMBL" id="GFQ93753.1"/>
    </source>
</evidence>
<dbReference type="Proteomes" id="UP000887116">
    <property type="component" value="Unassembled WGS sequence"/>
</dbReference>
<evidence type="ECO:0000313" key="2">
    <source>
        <dbReference type="Proteomes" id="UP000887116"/>
    </source>
</evidence>
<sequence length="67" mass="7681">MCSLLRVQHSPLSILPSLLLRGRQGTRETNEFCSNDQRLCDQMLQHSISVKEPKKVTRYSNNAGHEK</sequence>
<protein>
    <submittedName>
        <fullName evidence="1">Uncharacterized protein</fullName>
    </submittedName>
</protein>
<name>A0A8X6L4R5_TRICU</name>
<organism evidence="1 2">
    <name type="scientific">Trichonephila clavata</name>
    <name type="common">Joro spider</name>
    <name type="synonym">Nephila clavata</name>
    <dbReference type="NCBI Taxonomy" id="2740835"/>
    <lineage>
        <taxon>Eukaryota</taxon>
        <taxon>Metazoa</taxon>
        <taxon>Ecdysozoa</taxon>
        <taxon>Arthropoda</taxon>
        <taxon>Chelicerata</taxon>
        <taxon>Arachnida</taxon>
        <taxon>Araneae</taxon>
        <taxon>Araneomorphae</taxon>
        <taxon>Entelegynae</taxon>
        <taxon>Araneoidea</taxon>
        <taxon>Nephilidae</taxon>
        <taxon>Trichonephila</taxon>
    </lineage>
</organism>
<proteinExistence type="predicted"/>
<comment type="caution">
    <text evidence="1">The sequence shown here is derived from an EMBL/GenBank/DDBJ whole genome shotgun (WGS) entry which is preliminary data.</text>
</comment>